<organism evidence="1">
    <name type="scientific">Arundo donax</name>
    <name type="common">Giant reed</name>
    <name type="synonym">Donax arundinaceus</name>
    <dbReference type="NCBI Taxonomy" id="35708"/>
    <lineage>
        <taxon>Eukaryota</taxon>
        <taxon>Viridiplantae</taxon>
        <taxon>Streptophyta</taxon>
        <taxon>Embryophyta</taxon>
        <taxon>Tracheophyta</taxon>
        <taxon>Spermatophyta</taxon>
        <taxon>Magnoliopsida</taxon>
        <taxon>Liliopsida</taxon>
        <taxon>Poales</taxon>
        <taxon>Poaceae</taxon>
        <taxon>PACMAD clade</taxon>
        <taxon>Arundinoideae</taxon>
        <taxon>Arundineae</taxon>
        <taxon>Arundo</taxon>
    </lineage>
</organism>
<dbReference type="EMBL" id="GBRH01263949">
    <property type="protein sequence ID" value="JAD33946.1"/>
    <property type="molecule type" value="Transcribed_RNA"/>
</dbReference>
<reference evidence="1" key="2">
    <citation type="journal article" date="2015" name="Data Brief">
        <title>Shoot transcriptome of the giant reed, Arundo donax.</title>
        <authorList>
            <person name="Barrero R.A."/>
            <person name="Guerrero F.D."/>
            <person name="Moolhuijzen P."/>
            <person name="Goolsby J.A."/>
            <person name="Tidwell J."/>
            <person name="Bellgard S.E."/>
            <person name="Bellgard M.I."/>
        </authorList>
    </citation>
    <scope>NUCLEOTIDE SEQUENCE</scope>
    <source>
        <tissue evidence="1">Shoot tissue taken approximately 20 cm above the soil surface</tissue>
    </source>
</reference>
<proteinExistence type="predicted"/>
<sequence>MVKSTKQTLLFGKAEFLTLIFLDSCYLNSNKINRLFQNMKMGKGYWGAYKSTNVWSEIKWE</sequence>
<protein>
    <submittedName>
        <fullName evidence="1">Uncharacterized protein</fullName>
    </submittedName>
</protein>
<reference evidence="1" key="1">
    <citation type="submission" date="2014-09" db="EMBL/GenBank/DDBJ databases">
        <authorList>
            <person name="Magalhaes I.L.F."/>
            <person name="Oliveira U."/>
            <person name="Santos F.R."/>
            <person name="Vidigal T.H.D.A."/>
            <person name="Brescovit A.D."/>
            <person name="Santos A.J."/>
        </authorList>
    </citation>
    <scope>NUCLEOTIDE SEQUENCE</scope>
    <source>
        <tissue evidence="1">Shoot tissue taken approximately 20 cm above the soil surface</tissue>
    </source>
</reference>
<dbReference type="AlphaFoldDB" id="A0A0A8Z574"/>
<evidence type="ECO:0000313" key="1">
    <source>
        <dbReference type="EMBL" id="JAD33946.1"/>
    </source>
</evidence>
<name>A0A0A8Z574_ARUDO</name>
<accession>A0A0A8Z574</accession>